<dbReference type="OrthoDB" id="3232711at2759"/>
<gene>
    <name evidence="2" type="ORF">BD626DRAFT_570392</name>
</gene>
<accession>A0A550CA47</accession>
<dbReference type="STRING" id="97359.A0A550CA47"/>
<reference evidence="2 3" key="1">
    <citation type="journal article" date="2019" name="New Phytol.">
        <title>Comparative genomics reveals unique wood-decay strategies and fruiting body development in the Schizophyllaceae.</title>
        <authorList>
            <person name="Almasi E."/>
            <person name="Sahu N."/>
            <person name="Krizsan K."/>
            <person name="Balint B."/>
            <person name="Kovacs G.M."/>
            <person name="Kiss B."/>
            <person name="Cseklye J."/>
            <person name="Drula E."/>
            <person name="Henrissat B."/>
            <person name="Nagy I."/>
            <person name="Chovatia M."/>
            <person name="Adam C."/>
            <person name="LaButti K."/>
            <person name="Lipzen A."/>
            <person name="Riley R."/>
            <person name="Grigoriev I.V."/>
            <person name="Nagy L.G."/>
        </authorList>
    </citation>
    <scope>NUCLEOTIDE SEQUENCE [LARGE SCALE GENOMIC DNA]</scope>
    <source>
        <strain evidence="2 3">NL-1724</strain>
    </source>
</reference>
<sequence length="241" mass="27666">MLATLQESIDFDAEAYRAHRAAILKLRNCDDDPDFLKLLAKDLQLEGELMDSDDDTARKLAAAGRQRAWHIHVSTSKHTMLWIWTTNGVYSGNASVDKDDVDKTIQHLWAKAMARKDRWVEEAELLREDMRRCLRSLEVEADVWLRCADVDLGHGPAYHSSTRAYALKHHTMWLQLRDHFCNVWNSPMGKTRWHIFERWQELNDNANVWLAESQALLGFEDTADKGKDTPTPAELPGVASV</sequence>
<dbReference type="AlphaFoldDB" id="A0A550CA47"/>
<protein>
    <submittedName>
        <fullName evidence="2">Uncharacterized protein</fullName>
    </submittedName>
</protein>
<organism evidence="2 3">
    <name type="scientific">Schizophyllum amplum</name>
    <dbReference type="NCBI Taxonomy" id="97359"/>
    <lineage>
        <taxon>Eukaryota</taxon>
        <taxon>Fungi</taxon>
        <taxon>Dikarya</taxon>
        <taxon>Basidiomycota</taxon>
        <taxon>Agaricomycotina</taxon>
        <taxon>Agaricomycetes</taxon>
        <taxon>Agaricomycetidae</taxon>
        <taxon>Agaricales</taxon>
        <taxon>Schizophyllaceae</taxon>
        <taxon>Schizophyllum</taxon>
    </lineage>
</organism>
<name>A0A550CA47_9AGAR</name>
<evidence type="ECO:0000313" key="3">
    <source>
        <dbReference type="Proteomes" id="UP000320762"/>
    </source>
</evidence>
<evidence type="ECO:0000313" key="2">
    <source>
        <dbReference type="EMBL" id="TRM61678.1"/>
    </source>
</evidence>
<dbReference type="Proteomes" id="UP000320762">
    <property type="component" value="Unassembled WGS sequence"/>
</dbReference>
<keyword evidence="3" id="KW-1185">Reference proteome</keyword>
<proteinExistence type="predicted"/>
<feature type="region of interest" description="Disordered" evidence="1">
    <location>
        <begin position="222"/>
        <end position="241"/>
    </location>
</feature>
<comment type="caution">
    <text evidence="2">The sequence shown here is derived from an EMBL/GenBank/DDBJ whole genome shotgun (WGS) entry which is preliminary data.</text>
</comment>
<dbReference type="EMBL" id="VDMD01000015">
    <property type="protein sequence ID" value="TRM61678.1"/>
    <property type="molecule type" value="Genomic_DNA"/>
</dbReference>
<evidence type="ECO:0000256" key="1">
    <source>
        <dbReference type="SAM" id="MobiDB-lite"/>
    </source>
</evidence>